<dbReference type="InterPro" id="IPR043128">
    <property type="entry name" value="Rev_trsase/Diguanyl_cyclase"/>
</dbReference>
<keyword evidence="2" id="KW-0808">Transferase</keyword>
<dbReference type="RefSeq" id="XP_016458476.1">
    <property type="nucleotide sequence ID" value="XM_016602990.1"/>
</dbReference>
<keyword evidence="2" id="KW-0548">Nucleotidyltransferase</keyword>
<dbReference type="Gene3D" id="3.10.10.10">
    <property type="entry name" value="HIV Type 1 Reverse Transcriptase, subunit A, domain 1"/>
    <property type="match status" value="1"/>
</dbReference>
<name>A0A1S3Z1Y4_TOBAC</name>
<dbReference type="SUPFAM" id="SSF56672">
    <property type="entry name" value="DNA/RNA polymerases"/>
    <property type="match status" value="1"/>
</dbReference>
<dbReference type="PANTHER" id="PTHR24559">
    <property type="entry name" value="TRANSPOSON TY3-I GAG-POL POLYPROTEIN"/>
    <property type="match status" value="1"/>
</dbReference>
<keyword evidence="2" id="KW-0695">RNA-directed DNA polymerase</keyword>
<dbReference type="CDD" id="cd01647">
    <property type="entry name" value="RT_LTR"/>
    <property type="match status" value="1"/>
</dbReference>
<dbReference type="InterPro" id="IPR043502">
    <property type="entry name" value="DNA/RNA_pol_sf"/>
</dbReference>
<dbReference type="InterPro" id="IPR053134">
    <property type="entry name" value="RNA-dir_DNA_polymerase"/>
</dbReference>
<dbReference type="GO" id="GO:0003964">
    <property type="term" value="F:RNA-directed DNA polymerase activity"/>
    <property type="evidence" value="ECO:0007669"/>
    <property type="project" value="UniProtKB-KW"/>
</dbReference>
<dbReference type="STRING" id="4097.A0A1S3Z1Y4"/>
<proteinExistence type="predicted"/>
<sequence>MANLFDRLGGATVFTKIDLRIGYWQFRIAEGDEHKMTCVTRYGSYDVLVMPFGLTNAPATFCTLINQVFREYIDEFVVVYLDDIVVYSKTLDEHLEPLRKDLARLQEHELYVKLSKCSFAQKQIHFLGHVIEEGRIKMDQQKIRAITEWPPPKDIHALSAADRTSQEGHTLGLGPQASRGLQRIENGYV</sequence>
<organism evidence="2">
    <name type="scientific">Nicotiana tabacum</name>
    <name type="common">Common tobacco</name>
    <dbReference type="NCBI Taxonomy" id="4097"/>
    <lineage>
        <taxon>Eukaryota</taxon>
        <taxon>Viridiplantae</taxon>
        <taxon>Streptophyta</taxon>
        <taxon>Embryophyta</taxon>
        <taxon>Tracheophyta</taxon>
        <taxon>Spermatophyta</taxon>
        <taxon>Magnoliopsida</taxon>
        <taxon>eudicotyledons</taxon>
        <taxon>Gunneridae</taxon>
        <taxon>Pentapetalae</taxon>
        <taxon>asterids</taxon>
        <taxon>lamiids</taxon>
        <taxon>Solanales</taxon>
        <taxon>Solanaceae</taxon>
        <taxon>Nicotianoideae</taxon>
        <taxon>Nicotianeae</taxon>
        <taxon>Nicotiana</taxon>
    </lineage>
</organism>
<dbReference type="Pfam" id="PF00078">
    <property type="entry name" value="RVT_1"/>
    <property type="match status" value="1"/>
</dbReference>
<reference evidence="2" key="1">
    <citation type="submission" date="2025-08" db="UniProtKB">
        <authorList>
            <consortium name="RefSeq"/>
        </authorList>
    </citation>
    <scope>IDENTIFICATION</scope>
</reference>
<protein>
    <submittedName>
        <fullName evidence="2">RNA-directed DNA polymerase homolog</fullName>
    </submittedName>
</protein>
<dbReference type="KEGG" id="nta:107782147"/>
<dbReference type="PROSITE" id="PS50878">
    <property type="entry name" value="RT_POL"/>
    <property type="match status" value="1"/>
</dbReference>
<dbReference type="OrthoDB" id="1298007at2759"/>
<accession>A0A1S3Z1Y4</accession>
<dbReference type="AlphaFoldDB" id="A0A1S3Z1Y4"/>
<evidence type="ECO:0000259" key="1">
    <source>
        <dbReference type="PROSITE" id="PS50878"/>
    </source>
</evidence>
<dbReference type="SMR" id="A0A1S3Z1Y4"/>
<dbReference type="InterPro" id="IPR000477">
    <property type="entry name" value="RT_dom"/>
</dbReference>
<evidence type="ECO:0000313" key="2">
    <source>
        <dbReference type="RefSeq" id="XP_016458476.1"/>
    </source>
</evidence>
<dbReference type="PaxDb" id="4097-A0A1S3Z1Y4"/>
<dbReference type="Gene3D" id="3.30.70.270">
    <property type="match status" value="1"/>
</dbReference>
<gene>
    <name evidence="2" type="primary">LOC107782147</name>
</gene>
<dbReference type="PANTHER" id="PTHR24559:SF436">
    <property type="entry name" value="RNA-DIRECTED DNA POLYMERASE HOMOLOG"/>
    <property type="match status" value="1"/>
</dbReference>
<feature type="domain" description="Reverse transcriptase" evidence="1">
    <location>
        <begin position="1"/>
        <end position="131"/>
    </location>
</feature>